<proteinExistence type="inferred from homology"/>
<sequence>MDEYLQCALEIVKAQATARPMTEDEIVSMVNSIAKGIAALSTGQIATSDADATASAMDPKKAIKESSVTCLECGKSFKVITKKHLASHGLTPEEYKEKYGYKKSQGLACKSLTRARRTKMKDMKLWERRTKDKAE</sequence>
<dbReference type="Proteomes" id="UP000482487">
    <property type="component" value="Unassembled WGS sequence"/>
</dbReference>
<dbReference type="Pfam" id="PF05443">
    <property type="entry name" value="ROS_MUCR"/>
    <property type="match status" value="1"/>
</dbReference>
<organism evidence="2 3">
    <name type="scientific">Solidesulfovibrio aerotolerans</name>
    <dbReference type="NCBI Taxonomy" id="295255"/>
    <lineage>
        <taxon>Bacteria</taxon>
        <taxon>Pseudomonadati</taxon>
        <taxon>Thermodesulfobacteriota</taxon>
        <taxon>Desulfovibrionia</taxon>
        <taxon>Desulfovibrionales</taxon>
        <taxon>Desulfovibrionaceae</taxon>
        <taxon>Solidesulfovibrio</taxon>
    </lineage>
</organism>
<dbReference type="InterPro" id="IPR041920">
    <property type="entry name" value="ROS/MUCR_sf"/>
</dbReference>
<comment type="similarity">
    <text evidence="1">Belongs to the ros/MucR family.</text>
</comment>
<comment type="caution">
    <text evidence="2">The sequence shown here is derived from an EMBL/GenBank/DDBJ whole genome shotgun (WGS) entry which is preliminary data.</text>
</comment>
<dbReference type="OrthoDB" id="9809693at2"/>
<dbReference type="GO" id="GO:0006355">
    <property type="term" value="P:regulation of DNA-templated transcription"/>
    <property type="evidence" value="ECO:0007669"/>
    <property type="project" value="InterPro"/>
</dbReference>
<dbReference type="AlphaFoldDB" id="A0A7C9N6S0"/>
<evidence type="ECO:0000313" key="2">
    <source>
        <dbReference type="EMBL" id="MYL84575.1"/>
    </source>
</evidence>
<dbReference type="RefSeq" id="WP_160962738.1">
    <property type="nucleotide sequence ID" value="NZ_WVUD01000036.1"/>
</dbReference>
<dbReference type="Gene3D" id="1.10.10.1550">
    <property type="entry name" value="ROS/MUCR transcriptional regulator protein"/>
    <property type="match status" value="1"/>
</dbReference>
<dbReference type="GO" id="GO:0003677">
    <property type="term" value="F:DNA binding"/>
    <property type="evidence" value="ECO:0007669"/>
    <property type="project" value="InterPro"/>
</dbReference>
<accession>A0A7C9N6S0</accession>
<reference evidence="2 3" key="1">
    <citation type="submission" date="2020-01" db="EMBL/GenBank/DDBJ databases">
        <title>Genome sequence of Desulfovibrio aerotolerans DSM 16695(T).</title>
        <authorList>
            <person name="Karnachuk O."/>
            <person name="Avakyan M."/>
            <person name="Mardanov A."/>
            <person name="Kadnikov V."/>
            <person name="Ravin N."/>
        </authorList>
    </citation>
    <scope>NUCLEOTIDE SEQUENCE [LARGE SCALE GENOMIC DNA]</scope>
    <source>
        <strain evidence="2 3">DSM 16695</strain>
    </source>
</reference>
<name>A0A7C9N6S0_9BACT</name>
<keyword evidence="3" id="KW-1185">Reference proteome</keyword>
<gene>
    <name evidence="2" type="ORF">GTA51_15750</name>
</gene>
<evidence type="ECO:0000313" key="3">
    <source>
        <dbReference type="Proteomes" id="UP000482487"/>
    </source>
</evidence>
<evidence type="ECO:0000256" key="1">
    <source>
        <dbReference type="ARBA" id="ARBA00007031"/>
    </source>
</evidence>
<dbReference type="GO" id="GO:0008270">
    <property type="term" value="F:zinc ion binding"/>
    <property type="evidence" value="ECO:0007669"/>
    <property type="project" value="InterPro"/>
</dbReference>
<protein>
    <submittedName>
        <fullName evidence="2">Transcriptional regulator</fullName>
    </submittedName>
</protein>
<dbReference type="EMBL" id="WVUD01000036">
    <property type="protein sequence ID" value="MYL84575.1"/>
    <property type="molecule type" value="Genomic_DNA"/>
</dbReference>
<dbReference type="InterPro" id="IPR008807">
    <property type="entry name" value="ROS_MUCR"/>
</dbReference>